<dbReference type="InterPro" id="IPR002478">
    <property type="entry name" value="PUA"/>
</dbReference>
<evidence type="ECO:0000313" key="10">
    <source>
        <dbReference type="Proteomes" id="UP000078561"/>
    </source>
</evidence>
<reference evidence="9" key="1">
    <citation type="submission" date="2016-04" db="EMBL/GenBank/DDBJ databases">
        <authorList>
            <person name="Evans L.H."/>
            <person name="Alamgir A."/>
            <person name="Owens N."/>
            <person name="Weber N.D."/>
            <person name="Virtaneva K."/>
            <person name="Barbian K."/>
            <person name="Babar A."/>
            <person name="Rosenke K."/>
        </authorList>
    </citation>
    <scope>NUCLEOTIDE SEQUENCE [LARGE SCALE GENOMIC DNA]</scope>
    <source>
        <strain evidence="9">CBS 101.48</strain>
    </source>
</reference>
<keyword evidence="10" id="KW-1185">Reference proteome</keyword>
<dbReference type="EMBL" id="LT554468">
    <property type="protein sequence ID" value="SAM05321.1"/>
    <property type="molecule type" value="Genomic_DNA"/>
</dbReference>
<dbReference type="InParanoid" id="A0A163K4I0"/>
<dbReference type="FunCoup" id="A0A163K4I0">
    <property type="interactions" value="367"/>
</dbReference>
<evidence type="ECO:0000313" key="9">
    <source>
        <dbReference type="EMBL" id="SAM05321.1"/>
    </source>
</evidence>
<sequence>MKPTNKCQKTIVIKVGTSSICDETSHFPLLSNLSGLVETVLKLKSLHHRVVVVTSAAVGTGLRRLNIAEKPAGLAARQAVAAVGQGRLMALYDDLFGQFNQPVAQILLTKNDLSDRSQYLNAVSCLEELLSMDVVPIVNENDTISTQGIRFGDNDTLAAVTAGMIKADYLFLMTDVDCLYTDNPRTNPDAQPVLLCDDVASLKDKVSVASGGSALGTGGMTTKLIAADLATAAGVATIITHGSKPTNIIKVIDDDISDKPLHTKFAAKNNPMLDRKWWILHGLHTAGTIYIDTGAAKAVVTQGLRSSLFAAGIVDVQGTFNAHQAVQICLRQPTTGDVVIGKGLANYSSSEISRIKRCNSSEISAILGYVNADCVVHRDNLVRVVQEQQL</sequence>
<evidence type="ECO:0000256" key="7">
    <source>
        <dbReference type="ARBA" id="ARBA00022840"/>
    </source>
</evidence>
<dbReference type="HAMAP" id="MF_00456">
    <property type="entry name" value="ProB"/>
    <property type="match status" value="1"/>
</dbReference>
<organism evidence="9">
    <name type="scientific">Absidia glauca</name>
    <name type="common">Pin mould</name>
    <dbReference type="NCBI Taxonomy" id="4829"/>
    <lineage>
        <taxon>Eukaryota</taxon>
        <taxon>Fungi</taxon>
        <taxon>Fungi incertae sedis</taxon>
        <taxon>Mucoromycota</taxon>
        <taxon>Mucoromycotina</taxon>
        <taxon>Mucoromycetes</taxon>
        <taxon>Mucorales</taxon>
        <taxon>Cunninghamellaceae</taxon>
        <taxon>Absidia</taxon>
    </lineage>
</organism>
<dbReference type="GO" id="GO:1901607">
    <property type="term" value="P:alpha-amino acid biosynthetic process"/>
    <property type="evidence" value="ECO:0007669"/>
    <property type="project" value="UniProtKB-ARBA"/>
</dbReference>
<dbReference type="PRINTS" id="PR00474">
    <property type="entry name" value="GLU5KINASE"/>
</dbReference>
<dbReference type="SMART" id="SM00359">
    <property type="entry name" value="PUA"/>
    <property type="match status" value="1"/>
</dbReference>
<keyword evidence="7" id="KW-0067">ATP-binding</keyword>
<dbReference type="Gene3D" id="2.30.130.10">
    <property type="entry name" value="PUA domain"/>
    <property type="match status" value="1"/>
</dbReference>
<dbReference type="FunFam" id="3.40.1160.10:FF:000018">
    <property type="entry name" value="Glutamate 5-kinase"/>
    <property type="match status" value="1"/>
</dbReference>
<keyword evidence="6" id="KW-0418">Kinase</keyword>
<dbReference type="SUPFAM" id="SSF88697">
    <property type="entry name" value="PUA domain-like"/>
    <property type="match status" value="1"/>
</dbReference>
<dbReference type="CDD" id="cd04242">
    <property type="entry name" value="AAK_G5K_ProB"/>
    <property type="match status" value="1"/>
</dbReference>
<dbReference type="InterPro" id="IPR015947">
    <property type="entry name" value="PUA-like_sf"/>
</dbReference>
<dbReference type="InterPro" id="IPR019797">
    <property type="entry name" value="Glutamate_5-kinase_CS"/>
</dbReference>
<proteinExistence type="inferred from homology"/>
<dbReference type="GO" id="GO:0005524">
    <property type="term" value="F:ATP binding"/>
    <property type="evidence" value="ECO:0007669"/>
    <property type="project" value="UniProtKB-KW"/>
</dbReference>
<dbReference type="InterPro" id="IPR005715">
    <property type="entry name" value="Glu_5kinase/COase_Synthase"/>
</dbReference>
<dbReference type="InterPro" id="IPR001048">
    <property type="entry name" value="Asp/Glu/Uridylate_kinase"/>
</dbReference>
<evidence type="ECO:0000256" key="4">
    <source>
        <dbReference type="ARBA" id="ARBA00022679"/>
    </source>
</evidence>
<dbReference type="Proteomes" id="UP000078561">
    <property type="component" value="Unassembled WGS sequence"/>
</dbReference>
<keyword evidence="3" id="KW-0641">Proline biosynthesis</keyword>
<dbReference type="NCBIfam" id="TIGR01027">
    <property type="entry name" value="proB"/>
    <property type="match status" value="1"/>
</dbReference>
<dbReference type="PROSITE" id="PS50890">
    <property type="entry name" value="PUA"/>
    <property type="match status" value="1"/>
</dbReference>
<dbReference type="Gene3D" id="3.40.1160.10">
    <property type="entry name" value="Acetylglutamate kinase-like"/>
    <property type="match status" value="2"/>
</dbReference>
<evidence type="ECO:0000256" key="5">
    <source>
        <dbReference type="ARBA" id="ARBA00022741"/>
    </source>
</evidence>
<dbReference type="Pfam" id="PF01472">
    <property type="entry name" value="PUA"/>
    <property type="match status" value="1"/>
</dbReference>
<evidence type="ECO:0000256" key="2">
    <source>
        <dbReference type="ARBA" id="ARBA00022605"/>
    </source>
</evidence>
<evidence type="ECO:0000256" key="1">
    <source>
        <dbReference type="ARBA" id="ARBA00022490"/>
    </source>
</evidence>
<accession>A0A163K4I0</accession>
<dbReference type="STRING" id="4829.A0A163K4I0"/>
<evidence type="ECO:0000256" key="3">
    <source>
        <dbReference type="ARBA" id="ARBA00022650"/>
    </source>
</evidence>
<dbReference type="GO" id="GO:0003723">
    <property type="term" value="F:RNA binding"/>
    <property type="evidence" value="ECO:0007669"/>
    <property type="project" value="InterPro"/>
</dbReference>
<dbReference type="GO" id="GO:0005829">
    <property type="term" value="C:cytosol"/>
    <property type="evidence" value="ECO:0007669"/>
    <property type="project" value="TreeGrafter"/>
</dbReference>
<dbReference type="InterPro" id="IPR001057">
    <property type="entry name" value="Glu/AcGlu_kinase"/>
</dbReference>
<gene>
    <name evidence="9" type="primary">ABSGL_11196.1 scaffold 12295</name>
</gene>
<keyword evidence="1" id="KW-0963">Cytoplasm</keyword>
<keyword evidence="4" id="KW-0808">Transferase</keyword>
<feature type="domain" description="PUA" evidence="8">
    <location>
        <begin position="287"/>
        <end position="376"/>
    </location>
</feature>
<evidence type="ECO:0000256" key="6">
    <source>
        <dbReference type="ARBA" id="ARBA00022777"/>
    </source>
</evidence>
<dbReference type="PANTHER" id="PTHR43654">
    <property type="entry name" value="GLUTAMATE 5-KINASE"/>
    <property type="match status" value="1"/>
</dbReference>
<dbReference type="AlphaFoldDB" id="A0A163K4I0"/>
<dbReference type="PIRSF" id="PIRSF000729">
    <property type="entry name" value="GK"/>
    <property type="match status" value="1"/>
</dbReference>
<protein>
    <recommendedName>
        <fullName evidence="8">PUA domain-containing protein</fullName>
    </recommendedName>
</protein>
<name>A0A163K4I0_ABSGL</name>
<keyword evidence="2" id="KW-0028">Amino-acid biosynthesis</keyword>
<evidence type="ECO:0000259" key="8">
    <source>
        <dbReference type="SMART" id="SM00359"/>
    </source>
</evidence>
<dbReference type="InterPro" id="IPR036974">
    <property type="entry name" value="PUA_sf"/>
</dbReference>
<dbReference type="Pfam" id="PF00696">
    <property type="entry name" value="AA_kinase"/>
    <property type="match status" value="1"/>
</dbReference>
<keyword evidence="5" id="KW-0547">Nucleotide-binding</keyword>
<dbReference type="InterPro" id="IPR011529">
    <property type="entry name" value="Glu_5kinase"/>
</dbReference>
<dbReference type="CDD" id="cd21157">
    <property type="entry name" value="PUA_G5K"/>
    <property type="match status" value="1"/>
</dbReference>
<dbReference type="OrthoDB" id="409889at2759"/>
<dbReference type="InterPro" id="IPR036393">
    <property type="entry name" value="AceGlu_kinase-like_sf"/>
</dbReference>
<dbReference type="PANTHER" id="PTHR43654:SF3">
    <property type="entry name" value="GLUTAMATE 5-KINASE"/>
    <property type="match status" value="1"/>
</dbReference>
<dbReference type="InterPro" id="IPR041739">
    <property type="entry name" value="G5K_ProB"/>
</dbReference>
<dbReference type="PROSITE" id="PS00902">
    <property type="entry name" value="GLUTAMATE_5_KINASE"/>
    <property type="match status" value="1"/>
</dbReference>
<dbReference type="OMA" id="GMVRADY"/>
<dbReference type="SUPFAM" id="SSF53633">
    <property type="entry name" value="Carbamate kinase-like"/>
    <property type="match status" value="1"/>
</dbReference>
<dbReference type="GO" id="GO:0004349">
    <property type="term" value="F:glutamate 5-kinase activity"/>
    <property type="evidence" value="ECO:0007669"/>
    <property type="project" value="InterPro"/>
</dbReference>